<comment type="caution">
    <text evidence="1">The sequence shown here is derived from an EMBL/GenBank/DDBJ whole genome shotgun (WGS) entry which is preliminary data.</text>
</comment>
<dbReference type="EMBL" id="JAAEJV010000042">
    <property type="protein sequence ID" value="MBF5059818.1"/>
    <property type="molecule type" value="Genomic_DNA"/>
</dbReference>
<accession>A0ABS0B0A5</accession>
<keyword evidence="2" id="KW-1185">Reference proteome</keyword>
<dbReference type="Proteomes" id="UP001194714">
    <property type="component" value="Unassembled WGS sequence"/>
</dbReference>
<proteinExistence type="predicted"/>
<organism evidence="1 2">
    <name type="scientific">Candidatus Neptunichlamydia vexilliferae</name>
    <dbReference type="NCBI Taxonomy" id="1651774"/>
    <lineage>
        <taxon>Bacteria</taxon>
        <taxon>Pseudomonadati</taxon>
        <taxon>Chlamydiota</taxon>
        <taxon>Chlamydiia</taxon>
        <taxon>Parachlamydiales</taxon>
        <taxon>Simkaniaceae</taxon>
        <taxon>Candidatus Neptunichlamydia</taxon>
    </lineage>
</organism>
<sequence length="92" mass="10846">MEAELYNLVDEDHGWRSYSAKIEQVCDEVLQNVTRSHIRIFATMFLKFALTKTEEALNIKKRQLRRRRQISGPRPTYITDQLSPLTMDCLNC</sequence>
<evidence type="ECO:0000313" key="2">
    <source>
        <dbReference type="Proteomes" id="UP001194714"/>
    </source>
</evidence>
<reference evidence="1 2" key="1">
    <citation type="submission" date="2020-01" db="EMBL/GenBank/DDBJ databases">
        <title>Draft genome sequence of Cand. Neptunochlamydia vexilliferae K9.</title>
        <authorList>
            <person name="Schulz F."/>
            <person name="Koestlbacher S."/>
            <person name="Wascher F."/>
            <person name="Pizzetti I."/>
            <person name="Horn M."/>
        </authorList>
    </citation>
    <scope>NUCLEOTIDE SEQUENCE [LARGE SCALE GENOMIC DNA]</scope>
    <source>
        <strain evidence="1 2">K9</strain>
    </source>
</reference>
<protein>
    <submittedName>
        <fullName evidence="1">Uncharacterized protein</fullName>
    </submittedName>
</protein>
<gene>
    <name evidence="1" type="ORF">NEPTK9_001337</name>
</gene>
<name>A0ABS0B0A5_9BACT</name>
<evidence type="ECO:0000313" key="1">
    <source>
        <dbReference type="EMBL" id="MBF5059818.1"/>
    </source>
</evidence>